<dbReference type="EMBL" id="JAUZVY010000002">
    <property type="protein sequence ID" value="MDP4528993.1"/>
    <property type="molecule type" value="Genomic_DNA"/>
</dbReference>
<evidence type="ECO:0008006" key="4">
    <source>
        <dbReference type="Google" id="ProtNLM"/>
    </source>
</evidence>
<reference evidence="2 3" key="1">
    <citation type="submission" date="2023-08" db="EMBL/GenBank/DDBJ databases">
        <authorList>
            <person name="Joshi A."/>
            <person name="Thite S."/>
        </authorList>
    </citation>
    <scope>NUCLEOTIDE SEQUENCE [LARGE SCALE GENOMIC DNA]</scope>
    <source>
        <strain evidence="2 3">1E1</strain>
    </source>
</reference>
<evidence type="ECO:0000313" key="3">
    <source>
        <dbReference type="Proteomes" id="UP001236258"/>
    </source>
</evidence>
<name>A0ABT9GPU0_9GAMM</name>
<feature type="compositionally biased region" description="Polar residues" evidence="1">
    <location>
        <begin position="284"/>
        <end position="296"/>
    </location>
</feature>
<gene>
    <name evidence="2" type="ORF">Q3O59_08120</name>
</gene>
<comment type="caution">
    <text evidence="2">The sequence shown here is derived from an EMBL/GenBank/DDBJ whole genome shotgun (WGS) entry which is preliminary data.</text>
</comment>
<protein>
    <recommendedName>
        <fullName evidence="4">Chromosome segregation ATPase</fullName>
    </recommendedName>
</protein>
<accession>A0ABT9GPU0</accession>
<evidence type="ECO:0000256" key="1">
    <source>
        <dbReference type="SAM" id="MobiDB-lite"/>
    </source>
</evidence>
<sequence>MKLVLSCMETPWWNTLQTQWPDLTKFEEIPPTLSANGLIPATANFEQLATLVQRDDVSALLVFFVQAEHAIAQAIQQGDSLQQACDSWLAQATALTNLHRKNRKKIRLVNLHQALQFPLQLQAQLHSMQLDMPAFDATSPETTMELLLSCQAVRQHEELQRLNTLLQASALPLAENEQPELNIEALQQQQAELQANLKQQQEDAKQLKADLQSSQQENELLVQQRAELQANLKQQQEDAKQLKADLQSSQQENELLLQQLMAVQEELEKYFLQAKASNNELEANRKQLSQTKQQLANEKKSATALRKQQKKLEQSIQEQTRRHTLDVKTLQQKERELKKLQQEHKQLKADYAGVNYQLYQVSQEISAVKNSRLWKGSAPLRKLSQLVQRGSEAREQLQRDSGLLFTSEYFDADWYLATYPDVAEAGINPAEHYLQYGANEGRFPSLQFDGNWYLQRYPDVAKAGLNPLLHFIKHGQAEGRQVSPKLLIKPIPKSKARE</sequence>
<organism evidence="2 3">
    <name type="scientific">Alkalimonas delamerensis</name>
    <dbReference type="NCBI Taxonomy" id="265981"/>
    <lineage>
        <taxon>Bacteria</taxon>
        <taxon>Pseudomonadati</taxon>
        <taxon>Pseudomonadota</taxon>
        <taxon>Gammaproteobacteria</taxon>
        <taxon>Alkalimonas</taxon>
    </lineage>
</organism>
<feature type="region of interest" description="Disordered" evidence="1">
    <location>
        <begin position="284"/>
        <end position="319"/>
    </location>
</feature>
<dbReference type="Proteomes" id="UP001236258">
    <property type="component" value="Unassembled WGS sequence"/>
</dbReference>
<keyword evidence="3" id="KW-1185">Reference proteome</keyword>
<proteinExistence type="predicted"/>
<dbReference type="RefSeq" id="WP_305945080.1">
    <property type="nucleotide sequence ID" value="NZ_JAUZVY010000002.1"/>
</dbReference>
<evidence type="ECO:0000313" key="2">
    <source>
        <dbReference type="EMBL" id="MDP4528993.1"/>
    </source>
</evidence>